<name>A0A4R2JF66_9PSEU</name>
<gene>
    <name evidence="1" type="ORF">EV192_11169</name>
</gene>
<organism evidence="1 2">
    <name type="scientific">Actinocrispum wychmicini</name>
    <dbReference type="NCBI Taxonomy" id="1213861"/>
    <lineage>
        <taxon>Bacteria</taxon>
        <taxon>Bacillati</taxon>
        <taxon>Actinomycetota</taxon>
        <taxon>Actinomycetes</taxon>
        <taxon>Pseudonocardiales</taxon>
        <taxon>Pseudonocardiaceae</taxon>
        <taxon>Actinocrispum</taxon>
    </lineage>
</organism>
<accession>A0A4R2JF66</accession>
<comment type="caution">
    <text evidence="1">The sequence shown here is derived from an EMBL/GenBank/DDBJ whole genome shotgun (WGS) entry which is preliminary data.</text>
</comment>
<dbReference type="AlphaFoldDB" id="A0A4R2JF66"/>
<dbReference type="RefSeq" id="WP_132123846.1">
    <property type="nucleotide sequence ID" value="NZ_SLWS01000011.1"/>
</dbReference>
<evidence type="ECO:0000313" key="1">
    <source>
        <dbReference type="EMBL" id="TCO52875.1"/>
    </source>
</evidence>
<sequence>MNQAVHQIRYDWSPSTLLGTRGMGPVRTTLSENGLGSWDRHLRDHVWAVGPDPAFTFVAHSGIGALVRKVTTVGDDGRQGSAAHVLLCRELSAQHALGLASWTGWDTLDPDVLSWSALAPAADRGVRDLRCRAQSLPPERLASLFAQVLGGPGEGYTVIGEADPLAVTCALGDLIGRTPTFASDEADDSGRHLPTVVFLRQAPVSVTAAARRRLVHTASSPEPIVAGFAVAAVDAYTADGVDGVAHVQRAEPPVTAEGARAWADAAQFAPGVLADLARLPRLRREVLANLVRPEALERIRAVAGGASARDLGNALDRRLPDQVLSILVDEAARRVFIAPTDRELLKRLAAVGPLPLDLVARHAPRDLDRVANVARALLSMHDGRVLLERIAAAQPYADVVRWIDDRAAADPDNARTVYGALCSRTKVSIQDVRVLMACGVLIDAVRQFADTEQQVSGHLVALLGALPKRTLGLDAVVELAARADPVLLHALDAVLTDPVKREVIHRQIRLAYYHAHHLDEPATTAKGNGLRSLVFRRPTDHRKQT</sequence>
<dbReference type="EMBL" id="SLWS01000011">
    <property type="protein sequence ID" value="TCO52875.1"/>
    <property type="molecule type" value="Genomic_DNA"/>
</dbReference>
<dbReference type="OrthoDB" id="3694056at2"/>
<evidence type="ECO:0000313" key="2">
    <source>
        <dbReference type="Proteomes" id="UP000295680"/>
    </source>
</evidence>
<proteinExistence type="predicted"/>
<reference evidence="1 2" key="1">
    <citation type="submission" date="2019-03" db="EMBL/GenBank/DDBJ databases">
        <title>Genomic Encyclopedia of Type Strains, Phase IV (KMG-IV): sequencing the most valuable type-strain genomes for metagenomic binning, comparative biology and taxonomic classification.</title>
        <authorList>
            <person name="Goeker M."/>
        </authorList>
    </citation>
    <scope>NUCLEOTIDE SEQUENCE [LARGE SCALE GENOMIC DNA]</scope>
    <source>
        <strain evidence="1 2">DSM 45934</strain>
    </source>
</reference>
<protein>
    <submittedName>
        <fullName evidence="1">Uncharacterized protein</fullName>
    </submittedName>
</protein>
<dbReference type="Proteomes" id="UP000295680">
    <property type="component" value="Unassembled WGS sequence"/>
</dbReference>
<keyword evidence="2" id="KW-1185">Reference proteome</keyword>